<reference evidence="2 3" key="1">
    <citation type="submission" date="2020-04" db="EMBL/GenBank/DDBJ databases">
        <title>Draft Genome Sequence of Streptomyces morookaense DSM 40503, an 8-azaguanine-producing strain.</title>
        <authorList>
            <person name="Qi J."/>
            <person name="Gao J.-M."/>
        </authorList>
    </citation>
    <scope>NUCLEOTIDE SEQUENCE [LARGE SCALE GENOMIC DNA]</scope>
    <source>
        <strain evidence="2 3">DSM 40503</strain>
    </source>
</reference>
<evidence type="ECO:0000313" key="2">
    <source>
        <dbReference type="EMBL" id="NVK82658.1"/>
    </source>
</evidence>
<feature type="non-terminal residue" evidence="2">
    <location>
        <position position="133"/>
    </location>
</feature>
<feature type="domain" description="Condensation" evidence="1">
    <location>
        <begin position="1"/>
        <end position="132"/>
    </location>
</feature>
<accession>A0A7Y7BBN7</accession>
<dbReference type="AlphaFoldDB" id="A0A7Y7BBN7"/>
<organism evidence="2 3">
    <name type="scientific">Streptomyces morookaense</name>
    <name type="common">Streptoverticillium morookaense</name>
    <dbReference type="NCBI Taxonomy" id="1970"/>
    <lineage>
        <taxon>Bacteria</taxon>
        <taxon>Bacillati</taxon>
        <taxon>Actinomycetota</taxon>
        <taxon>Actinomycetes</taxon>
        <taxon>Kitasatosporales</taxon>
        <taxon>Streptomycetaceae</taxon>
        <taxon>Streptomyces</taxon>
    </lineage>
</organism>
<dbReference type="EMBL" id="JABBXF010000228">
    <property type="protein sequence ID" value="NVK82658.1"/>
    <property type="molecule type" value="Genomic_DNA"/>
</dbReference>
<dbReference type="PANTHER" id="PTHR45398:SF1">
    <property type="entry name" value="ENZYME, PUTATIVE (JCVI)-RELATED"/>
    <property type="match status" value="1"/>
</dbReference>
<evidence type="ECO:0000313" key="3">
    <source>
        <dbReference type="Proteomes" id="UP000587462"/>
    </source>
</evidence>
<dbReference type="InterPro" id="IPR001242">
    <property type="entry name" value="Condensation_dom"/>
</dbReference>
<dbReference type="Pfam" id="PF00668">
    <property type="entry name" value="Condensation"/>
    <property type="match status" value="1"/>
</dbReference>
<dbReference type="PANTHER" id="PTHR45398">
    <property type="match status" value="1"/>
</dbReference>
<dbReference type="GO" id="GO:0003824">
    <property type="term" value="F:catalytic activity"/>
    <property type="evidence" value="ECO:0007669"/>
    <property type="project" value="InterPro"/>
</dbReference>
<dbReference type="SUPFAM" id="SSF52777">
    <property type="entry name" value="CoA-dependent acyltransferases"/>
    <property type="match status" value="1"/>
</dbReference>
<protein>
    <recommendedName>
        <fullName evidence="1">Condensation domain-containing protein</fullName>
    </recommendedName>
</protein>
<dbReference type="RefSeq" id="WP_171088350.1">
    <property type="nucleotide sequence ID" value="NZ_JABBXF010000228.1"/>
</dbReference>
<evidence type="ECO:0000259" key="1">
    <source>
        <dbReference type="Pfam" id="PF00668"/>
    </source>
</evidence>
<sequence>AYWNDLLADFHPGDRFTAGAGAAHAEQFVLGEQDTRDLLGPAHRAYHTHIDDLLLTALGCALEAVDGGRTHHVLVEGHGREDIDPALDVSGTVGWFTTLYPVRLPLGAELGESIRAVKESLRTVPDKGIGYGP</sequence>
<gene>
    <name evidence="2" type="ORF">HG542_34250</name>
</gene>
<keyword evidence="3" id="KW-1185">Reference proteome</keyword>
<dbReference type="Gene3D" id="3.30.559.30">
    <property type="entry name" value="Nonribosomal peptide synthetase, condensation domain"/>
    <property type="match status" value="1"/>
</dbReference>
<name>A0A7Y7BBN7_STRMO</name>
<feature type="non-terminal residue" evidence="2">
    <location>
        <position position="1"/>
    </location>
</feature>
<proteinExistence type="predicted"/>
<dbReference type="Proteomes" id="UP000587462">
    <property type="component" value="Unassembled WGS sequence"/>
</dbReference>
<comment type="caution">
    <text evidence="2">The sequence shown here is derived from an EMBL/GenBank/DDBJ whole genome shotgun (WGS) entry which is preliminary data.</text>
</comment>